<protein>
    <submittedName>
        <fullName evidence="1">Uncharacterized protein</fullName>
    </submittedName>
</protein>
<dbReference type="Gramene" id="novel_model_4635_5bd9a17a">
    <property type="protein sequence ID" value="cds.novel_model_4635_5bd9a17a"/>
    <property type="gene ID" value="novel_gene_2427_5bd9a17a"/>
</dbReference>
<dbReference type="Proteomes" id="UP000596661">
    <property type="component" value="Chromosome 5"/>
</dbReference>
<name>A0A803R3G4_CANSA</name>
<organism evidence="1 2">
    <name type="scientific">Cannabis sativa</name>
    <name type="common">Hemp</name>
    <name type="synonym">Marijuana</name>
    <dbReference type="NCBI Taxonomy" id="3483"/>
    <lineage>
        <taxon>Eukaryota</taxon>
        <taxon>Viridiplantae</taxon>
        <taxon>Streptophyta</taxon>
        <taxon>Embryophyta</taxon>
        <taxon>Tracheophyta</taxon>
        <taxon>Spermatophyta</taxon>
        <taxon>Magnoliopsida</taxon>
        <taxon>eudicotyledons</taxon>
        <taxon>Gunneridae</taxon>
        <taxon>Pentapetalae</taxon>
        <taxon>rosids</taxon>
        <taxon>fabids</taxon>
        <taxon>Rosales</taxon>
        <taxon>Cannabaceae</taxon>
        <taxon>Cannabis</taxon>
    </lineage>
</organism>
<sequence>MMMASKPLLRWTVMVKRGWLSLTETNSKSNNGSLRFRKVVRLCSSTTKTNPEPVHWSSNLDLRRKALERYRRGPDLKSEHGVGEDIFCSCCGKTVGEEIKWG</sequence>
<dbReference type="EMBL" id="UZAU01000475">
    <property type="status" value="NOT_ANNOTATED_CDS"/>
    <property type="molecule type" value="Genomic_DNA"/>
</dbReference>
<proteinExistence type="predicted"/>
<evidence type="ECO:0000313" key="1">
    <source>
        <dbReference type="EnsemblPlants" id="cds.novel_model_4635_5bd9a17a"/>
    </source>
</evidence>
<dbReference type="AlphaFoldDB" id="A0A803R3G4"/>
<dbReference type="EnsemblPlants" id="novel_model_4635_5bd9a17a">
    <property type="protein sequence ID" value="cds.novel_model_4635_5bd9a17a"/>
    <property type="gene ID" value="novel_gene_2427_5bd9a17a"/>
</dbReference>
<keyword evidence="2" id="KW-1185">Reference proteome</keyword>
<accession>A0A803R3G4</accession>
<reference evidence="1" key="2">
    <citation type="submission" date="2021-03" db="UniProtKB">
        <authorList>
            <consortium name="EnsemblPlants"/>
        </authorList>
    </citation>
    <scope>IDENTIFICATION</scope>
</reference>
<reference evidence="1" key="1">
    <citation type="submission" date="2018-11" db="EMBL/GenBank/DDBJ databases">
        <authorList>
            <person name="Grassa J C."/>
        </authorList>
    </citation>
    <scope>NUCLEOTIDE SEQUENCE [LARGE SCALE GENOMIC DNA]</scope>
</reference>
<evidence type="ECO:0000313" key="2">
    <source>
        <dbReference type="Proteomes" id="UP000596661"/>
    </source>
</evidence>